<dbReference type="InterPro" id="IPR008271">
    <property type="entry name" value="Ser/Thr_kinase_AS"/>
</dbReference>
<evidence type="ECO:0000256" key="4">
    <source>
        <dbReference type="ARBA" id="ARBA00022840"/>
    </source>
</evidence>
<dbReference type="Gene3D" id="3.30.200.20">
    <property type="entry name" value="Phosphorylase Kinase, domain 1"/>
    <property type="match status" value="1"/>
</dbReference>
<dbReference type="PANTHER" id="PTHR43289:SF34">
    <property type="entry name" value="SERINE_THREONINE-PROTEIN KINASE YBDM-RELATED"/>
    <property type="match status" value="1"/>
</dbReference>
<proteinExistence type="predicted"/>
<organism evidence="7 8">
    <name type="scientific">Tahibacter soli</name>
    <dbReference type="NCBI Taxonomy" id="2983605"/>
    <lineage>
        <taxon>Bacteria</taxon>
        <taxon>Pseudomonadati</taxon>
        <taxon>Pseudomonadota</taxon>
        <taxon>Gammaproteobacteria</taxon>
        <taxon>Lysobacterales</taxon>
        <taxon>Rhodanobacteraceae</taxon>
        <taxon>Tahibacter</taxon>
    </lineage>
</organism>
<accession>A0A9X3YKQ3</accession>
<evidence type="ECO:0000256" key="3">
    <source>
        <dbReference type="ARBA" id="ARBA00022777"/>
    </source>
</evidence>
<dbReference type="Proteomes" id="UP001139971">
    <property type="component" value="Unassembled WGS sequence"/>
</dbReference>
<dbReference type="Pfam" id="PF00069">
    <property type="entry name" value="Pkinase"/>
    <property type="match status" value="1"/>
</dbReference>
<feature type="domain" description="Protein kinase" evidence="6">
    <location>
        <begin position="86"/>
        <end position="376"/>
    </location>
</feature>
<evidence type="ECO:0000256" key="5">
    <source>
        <dbReference type="PROSITE-ProRule" id="PRU10141"/>
    </source>
</evidence>
<dbReference type="RefSeq" id="WP_263541763.1">
    <property type="nucleotide sequence ID" value="NZ_JAOVZO020000018.1"/>
</dbReference>
<reference evidence="7" key="1">
    <citation type="submission" date="2023-02" db="EMBL/GenBank/DDBJ databases">
        <title>Tahibacter soli sp. nov. isolated from soil.</title>
        <authorList>
            <person name="Baek J.H."/>
            <person name="Lee J.K."/>
            <person name="Choi D.G."/>
            <person name="Jeon C.O."/>
        </authorList>
    </citation>
    <scope>NUCLEOTIDE SEQUENCE</scope>
    <source>
        <strain evidence="7">BL</strain>
    </source>
</reference>
<protein>
    <submittedName>
        <fullName evidence="7">Serine/threonine-protein kinase</fullName>
    </submittedName>
</protein>
<evidence type="ECO:0000256" key="2">
    <source>
        <dbReference type="ARBA" id="ARBA00022741"/>
    </source>
</evidence>
<dbReference type="GO" id="GO:0004674">
    <property type="term" value="F:protein serine/threonine kinase activity"/>
    <property type="evidence" value="ECO:0007669"/>
    <property type="project" value="TreeGrafter"/>
</dbReference>
<evidence type="ECO:0000256" key="1">
    <source>
        <dbReference type="ARBA" id="ARBA00022679"/>
    </source>
</evidence>
<dbReference type="InterPro" id="IPR000719">
    <property type="entry name" value="Prot_kinase_dom"/>
</dbReference>
<name>A0A9X3YKQ3_9GAMM</name>
<dbReference type="CDD" id="cd14014">
    <property type="entry name" value="STKc_PknB_like"/>
    <property type="match status" value="1"/>
</dbReference>
<dbReference type="AlphaFoldDB" id="A0A9X3YKQ3"/>
<gene>
    <name evidence="7" type="ORF">OD750_016385</name>
</gene>
<keyword evidence="2 5" id="KW-0547">Nucleotide-binding</keyword>
<dbReference type="EMBL" id="JAOVZO020000018">
    <property type="protein sequence ID" value="MDC8014124.1"/>
    <property type="molecule type" value="Genomic_DNA"/>
</dbReference>
<evidence type="ECO:0000259" key="6">
    <source>
        <dbReference type="PROSITE" id="PS50011"/>
    </source>
</evidence>
<keyword evidence="8" id="KW-1185">Reference proteome</keyword>
<dbReference type="GO" id="GO:0005524">
    <property type="term" value="F:ATP binding"/>
    <property type="evidence" value="ECO:0007669"/>
    <property type="project" value="UniProtKB-UniRule"/>
</dbReference>
<comment type="caution">
    <text evidence="7">The sequence shown here is derived from an EMBL/GenBank/DDBJ whole genome shotgun (WGS) entry which is preliminary data.</text>
</comment>
<dbReference type="Gene3D" id="1.10.510.10">
    <property type="entry name" value="Transferase(Phosphotransferase) domain 1"/>
    <property type="match status" value="1"/>
</dbReference>
<dbReference type="InterPro" id="IPR017441">
    <property type="entry name" value="Protein_kinase_ATP_BS"/>
</dbReference>
<evidence type="ECO:0000313" key="7">
    <source>
        <dbReference type="EMBL" id="MDC8014124.1"/>
    </source>
</evidence>
<dbReference type="PROSITE" id="PS00108">
    <property type="entry name" value="PROTEIN_KINASE_ST"/>
    <property type="match status" value="1"/>
</dbReference>
<dbReference type="InterPro" id="IPR011009">
    <property type="entry name" value="Kinase-like_dom_sf"/>
</dbReference>
<keyword evidence="3 7" id="KW-0418">Kinase</keyword>
<dbReference type="SMART" id="SM00220">
    <property type="entry name" value="S_TKc"/>
    <property type="match status" value="1"/>
</dbReference>
<dbReference type="PANTHER" id="PTHR43289">
    <property type="entry name" value="MITOGEN-ACTIVATED PROTEIN KINASE KINASE KINASE 20-RELATED"/>
    <property type="match status" value="1"/>
</dbReference>
<evidence type="ECO:0000313" key="8">
    <source>
        <dbReference type="Proteomes" id="UP001139971"/>
    </source>
</evidence>
<feature type="binding site" evidence="5">
    <location>
        <position position="115"/>
    </location>
    <ligand>
        <name>ATP</name>
        <dbReference type="ChEBI" id="CHEBI:30616"/>
    </ligand>
</feature>
<keyword evidence="4 5" id="KW-0067">ATP-binding</keyword>
<dbReference type="SUPFAM" id="SSF56112">
    <property type="entry name" value="Protein kinase-like (PK-like)"/>
    <property type="match status" value="1"/>
</dbReference>
<dbReference type="PROSITE" id="PS50011">
    <property type="entry name" value="PROTEIN_KINASE_DOM"/>
    <property type="match status" value="1"/>
</dbReference>
<keyword evidence="1" id="KW-0808">Transferase</keyword>
<sequence>MTERDGDDTLARLRELFIESVDLPPVERAAFLADLRTRDPAVAAKLAALFDADAHLTQRATEPLLPQLAPLRRASAHWVGRRIGAWTITRELGAGGMGAVYLGEPDGGGAPVAIKVLHADFVDAPERRRFLLERGVLARLSHPLIARYVDAGEHDGSLYAVMEYVDGAPILAWADRARLALRDRVALFLRLCAAVAHAHTHRVVHRDIKSSNVLVGADGVPKLLDFGIAKPLQPVFDGQRVERTATAQRWFSPHSAAPEQISGAEIGVGTDVYGLGVLLYELLCGEPPFELAGLTAGQIENTILGVEPDPPSLRALGGPPNVADARARLRGCADRTALADALFGELDGVALMALRKNAGERYASVDDFAADLRNALGARPTEASRARRFAPVLDAIRRHRVVAAIGVVALAAAAFAALSWRRAAAPAETPIALTVAPPEPVAAAVAPETRLAHALTQLRRDHPAAALELVDGALATVDATDATVDLRVRLYDTKVAALLRLADIGAARAAIDDGLAIAATPRQRALLGWRRVEILDARGRGDEALAVARELAEHLLPSLGADDALALAIRARVGNAPPVAAEPDCATTLAGGAGVEANAETVQRFSRCIAQAGASGDAASRLALQVAYGRLLNRTGDYAGAARVLDAAIASARNDPALRRLDTHRVATLASAIAHYGADASDDNRARLRGELTGAARIAGDAGRLQWIEQSALARALGVSDEPL</sequence>
<dbReference type="PROSITE" id="PS00107">
    <property type="entry name" value="PROTEIN_KINASE_ATP"/>
    <property type="match status" value="1"/>
</dbReference>